<name>A0A8J2W6E1_9CRUS</name>
<dbReference type="Gene3D" id="3.30.710.10">
    <property type="entry name" value="Potassium Channel Kv1.1, Chain A"/>
    <property type="match status" value="1"/>
</dbReference>
<dbReference type="FunFam" id="3.30.710.10:FF:000213">
    <property type="entry name" value="Uncharacterized protein"/>
    <property type="match status" value="1"/>
</dbReference>
<dbReference type="EMBL" id="CAKKLH010000250">
    <property type="protein sequence ID" value="CAH0107063.1"/>
    <property type="molecule type" value="Genomic_DNA"/>
</dbReference>
<feature type="domain" description="BTB" evidence="1">
    <location>
        <begin position="191"/>
        <end position="258"/>
    </location>
</feature>
<evidence type="ECO:0000259" key="1">
    <source>
        <dbReference type="PROSITE" id="PS50097"/>
    </source>
</evidence>
<evidence type="ECO:0000313" key="2">
    <source>
        <dbReference type="EMBL" id="CAH0107063.1"/>
    </source>
</evidence>
<keyword evidence="3" id="KW-1185">Reference proteome</keyword>
<gene>
    <name evidence="2" type="ORF">DGAL_LOCUS10348</name>
</gene>
<dbReference type="OrthoDB" id="6372650at2759"/>
<dbReference type="SUPFAM" id="SSF54695">
    <property type="entry name" value="POZ domain"/>
    <property type="match status" value="1"/>
</dbReference>
<dbReference type="FunFam" id="1.25.40.420:FF:000030">
    <property type="entry name" value="Uncharacterized protein"/>
    <property type="match status" value="1"/>
</dbReference>
<protein>
    <recommendedName>
        <fullName evidence="1">BTB domain-containing protein</fullName>
    </recommendedName>
</protein>
<evidence type="ECO:0000313" key="3">
    <source>
        <dbReference type="Proteomes" id="UP000789390"/>
    </source>
</evidence>
<reference evidence="2" key="1">
    <citation type="submission" date="2021-11" db="EMBL/GenBank/DDBJ databases">
        <authorList>
            <person name="Schell T."/>
        </authorList>
    </citation>
    <scope>NUCLEOTIDE SEQUENCE</scope>
    <source>
        <strain evidence="2">M5</strain>
    </source>
</reference>
<dbReference type="PANTHER" id="PTHR24413">
    <property type="entry name" value="SPECKLE-TYPE POZ PROTEIN"/>
    <property type="match status" value="1"/>
</dbReference>
<dbReference type="Gene3D" id="1.25.40.420">
    <property type="match status" value="1"/>
</dbReference>
<sequence length="356" mass="40840">MASRQEIVTDSLTKSEIVLQVPIVPRSYSCLSKAEIEVDFKWTIERLAFFAESEAVDSFTSNEFESKYSLRLDFVNTYVKIYFLSSFKLKYPILVEIAIFNEKSEIVCQHKQCSISSNTRFPEFLFCTERTKLKSGNSVSGNITISCKVESINKNQLTGKETTIGKMVIIDQHQDRILHQLEEMFEKMPLSDITFNIRGQKFSAHKSILAVRSPVFAAMFQHPTKEMQSNQVKVKDIDPGVFQEVLRFIYTGKTESTAMDKMAPGLLAAADKYILEDLKSCCETHLIRQMSAENCLELLSLTIHHPAEHLRKYAIDYFRRYSDQVMKTDNWKTMKEENLSVLCDLQQMVLSAAPIV</sequence>
<proteinExistence type="predicted"/>
<dbReference type="Pfam" id="PF00651">
    <property type="entry name" value="BTB"/>
    <property type="match status" value="1"/>
</dbReference>
<dbReference type="AlphaFoldDB" id="A0A8J2W6E1"/>
<organism evidence="2 3">
    <name type="scientific">Daphnia galeata</name>
    <dbReference type="NCBI Taxonomy" id="27404"/>
    <lineage>
        <taxon>Eukaryota</taxon>
        <taxon>Metazoa</taxon>
        <taxon>Ecdysozoa</taxon>
        <taxon>Arthropoda</taxon>
        <taxon>Crustacea</taxon>
        <taxon>Branchiopoda</taxon>
        <taxon>Diplostraca</taxon>
        <taxon>Cladocera</taxon>
        <taxon>Anomopoda</taxon>
        <taxon>Daphniidae</taxon>
        <taxon>Daphnia</taxon>
    </lineage>
</organism>
<dbReference type="SMART" id="SM00225">
    <property type="entry name" value="BTB"/>
    <property type="match status" value="1"/>
</dbReference>
<dbReference type="Proteomes" id="UP000789390">
    <property type="component" value="Unassembled WGS sequence"/>
</dbReference>
<comment type="caution">
    <text evidence="2">The sequence shown here is derived from an EMBL/GenBank/DDBJ whole genome shotgun (WGS) entry which is preliminary data.</text>
</comment>
<accession>A0A8J2W6E1</accession>
<dbReference type="InterPro" id="IPR011333">
    <property type="entry name" value="SKP1/BTB/POZ_sf"/>
</dbReference>
<dbReference type="InterPro" id="IPR000210">
    <property type="entry name" value="BTB/POZ_dom"/>
</dbReference>
<dbReference type="PROSITE" id="PS50097">
    <property type="entry name" value="BTB"/>
    <property type="match status" value="1"/>
</dbReference>